<dbReference type="GO" id="GO:0005524">
    <property type="term" value="F:ATP binding"/>
    <property type="evidence" value="ECO:0007669"/>
    <property type="project" value="UniProtKB-UniRule"/>
</dbReference>
<dbReference type="InterPro" id="IPR035911">
    <property type="entry name" value="MurE/MurF_N"/>
</dbReference>
<evidence type="ECO:0000256" key="9">
    <source>
        <dbReference type="ARBA" id="ARBA00023316"/>
    </source>
</evidence>
<feature type="domain" description="Mur ligase central" evidence="14">
    <location>
        <begin position="96"/>
        <end position="278"/>
    </location>
</feature>
<evidence type="ECO:0000256" key="3">
    <source>
        <dbReference type="ARBA" id="ARBA00022618"/>
    </source>
</evidence>
<dbReference type="Gene3D" id="3.90.190.20">
    <property type="entry name" value="Mur ligase, C-terminal domain"/>
    <property type="match status" value="1"/>
</dbReference>
<evidence type="ECO:0000259" key="12">
    <source>
        <dbReference type="Pfam" id="PF01225"/>
    </source>
</evidence>
<dbReference type="HAMAP" id="MF_02019">
    <property type="entry name" value="MurF"/>
    <property type="match status" value="1"/>
</dbReference>
<evidence type="ECO:0000313" key="15">
    <source>
        <dbReference type="EMBL" id="TCZ74935.1"/>
    </source>
</evidence>
<dbReference type="GO" id="GO:0009252">
    <property type="term" value="P:peptidoglycan biosynthetic process"/>
    <property type="evidence" value="ECO:0007669"/>
    <property type="project" value="UniProtKB-UniRule"/>
</dbReference>
<sequence length="427" mass="46556">MSQIEALYELYRRYPSVQTDTRKLKEGDLFFALKGPNFNANAFVPQALAAGAAACVIDEAEHAVEGKTFLVPDVLQALQDLAAQHRRQFRIPFLAITGSNGKTTTKELIHAVLSARYRTYTTEGNLNNHIGVPLTILKIRDDAEYAIIEMGANHQQEIASYCRYAQPTHGLITNCGKAHLEGFGGEEGVRKGKGELFDHLRAAGGSAFIMADYDYLHEMSRGIPEVITYGSSNADYTGTVAQADPFLSVAFEKGFEGTVRTQLVGSYNLPNVLAAVAVGRHFAVPEEAIRTALEGYAPSNSRSQLVEKGSNRIILDAYNANPSSMKLAVENFARASGSGKVLVLGAMAELGPESLHEHSSLAALIGQHPWTEVLLVGGDFQKIDHPFRRFATAGEAGEWLRQQGYRNTSFLVKGSRSTGMEKVLDYI</sequence>
<accession>A0A4R4EAQ5</accession>
<dbReference type="InterPro" id="IPR000713">
    <property type="entry name" value="Mur_ligase_N"/>
</dbReference>
<dbReference type="InterPro" id="IPR004101">
    <property type="entry name" value="Mur_ligase_C"/>
</dbReference>
<comment type="function">
    <text evidence="10 11">Involved in cell wall formation. Catalyzes the final step in the synthesis of UDP-N-acetylmuramoyl-pentapeptide, the precursor of murein.</text>
</comment>
<dbReference type="GO" id="GO:0051301">
    <property type="term" value="P:cell division"/>
    <property type="evidence" value="ECO:0007669"/>
    <property type="project" value="UniProtKB-KW"/>
</dbReference>
<keyword evidence="8 10" id="KW-0131">Cell cycle</keyword>
<comment type="pathway">
    <text evidence="10 11">Cell wall biogenesis; peptidoglycan biosynthesis.</text>
</comment>
<dbReference type="SUPFAM" id="SSF53244">
    <property type="entry name" value="MurD-like peptide ligases, peptide-binding domain"/>
    <property type="match status" value="1"/>
</dbReference>
<dbReference type="Pfam" id="PF02875">
    <property type="entry name" value="Mur_ligase_C"/>
    <property type="match status" value="1"/>
</dbReference>
<dbReference type="SUPFAM" id="SSF53623">
    <property type="entry name" value="MurD-like peptide ligases, catalytic domain"/>
    <property type="match status" value="1"/>
</dbReference>
<evidence type="ECO:0000256" key="2">
    <source>
        <dbReference type="ARBA" id="ARBA00022598"/>
    </source>
</evidence>
<keyword evidence="6 10" id="KW-0133">Cell shape</keyword>
<comment type="subcellular location">
    <subcellularLocation>
        <location evidence="10 11">Cytoplasm</location>
    </subcellularLocation>
</comment>
<evidence type="ECO:0000256" key="10">
    <source>
        <dbReference type="HAMAP-Rule" id="MF_02019"/>
    </source>
</evidence>
<keyword evidence="3 10" id="KW-0132">Cell division</keyword>
<evidence type="ECO:0000256" key="7">
    <source>
        <dbReference type="ARBA" id="ARBA00022984"/>
    </source>
</evidence>
<evidence type="ECO:0000256" key="4">
    <source>
        <dbReference type="ARBA" id="ARBA00022741"/>
    </source>
</evidence>
<dbReference type="PANTHER" id="PTHR43024:SF1">
    <property type="entry name" value="UDP-N-ACETYLMURAMOYL-TRIPEPTIDE--D-ALANYL-D-ALANINE LIGASE"/>
    <property type="match status" value="1"/>
</dbReference>
<evidence type="ECO:0000259" key="14">
    <source>
        <dbReference type="Pfam" id="PF08245"/>
    </source>
</evidence>
<dbReference type="AlphaFoldDB" id="A0A4R4EAQ5"/>
<evidence type="ECO:0000259" key="13">
    <source>
        <dbReference type="Pfam" id="PF02875"/>
    </source>
</evidence>
<evidence type="ECO:0000256" key="5">
    <source>
        <dbReference type="ARBA" id="ARBA00022840"/>
    </source>
</evidence>
<dbReference type="SUPFAM" id="SSF63418">
    <property type="entry name" value="MurE/MurF N-terminal domain"/>
    <property type="match status" value="1"/>
</dbReference>
<dbReference type="GO" id="GO:0005737">
    <property type="term" value="C:cytoplasm"/>
    <property type="evidence" value="ECO:0007669"/>
    <property type="project" value="UniProtKB-SubCell"/>
</dbReference>
<keyword evidence="5 10" id="KW-0067">ATP-binding</keyword>
<dbReference type="Pfam" id="PF01225">
    <property type="entry name" value="Mur_ligase"/>
    <property type="match status" value="1"/>
</dbReference>
<evidence type="ECO:0000256" key="11">
    <source>
        <dbReference type="RuleBase" id="RU004136"/>
    </source>
</evidence>
<dbReference type="GO" id="GO:0008360">
    <property type="term" value="P:regulation of cell shape"/>
    <property type="evidence" value="ECO:0007669"/>
    <property type="project" value="UniProtKB-KW"/>
</dbReference>
<dbReference type="InterPro" id="IPR013221">
    <property type="entry name" value="Mur_ligase_cen"/>
</dbReference>
<evidence type="ECO:0000256" key="1">
    <source>
        <dbReference type="ARBA" id="ARBA00022490"/>
    </source>
</evidence>
<dbReference type="EC" id="6.3.2.10" evidence="10 11"/>
<proteinExistence type="inferred from homology"/>
<keyword evidence="16" id="KW-1185">Reference proteome</keyword>
<dbReference type="InterPro" id="IPR051046">
    <property type="entry name" value="MurCDEF_CellWall_CoF430Synth"/>
</dbReference>
<feature type="binding site" evidence="10">
    <location>
        <begin position="98"/>
        <end position="104"/>
    </location>
    <ligand>
        <name>ATP</name>
        <dbReference type="ChEBI" id="CHEBI:30616"/>
    </ligand>
</feature>
<dbReference type="PANTHER" id="PTHR43024">
    <property type="entry name" value="UDP-N-ACETYLMURAMOYL-TRIPEPTIDE--D-ALANYL-D-ALANINE LIGASE"/>
    <property type="match status" value="1"/>
</dbReference>
<name>A0A4R4EAQ5_9BACT</name>
<evidence type="ECO:0000256" key="8">
    <source>
        <dbReference type="ARBA" id="ARBA00023306"/>
    </source>
</evidence>
<dbReference type="GO" id="GO:0047480">
    <property type="term" value="F:UDP-N-acetylmuramoyl-tripeptide-D-alanyl-D-alanine ligase activity"/>
    <property type="evidence" value="ECO:0007669"/>
    <property type="project" value="UniProtKB-UniRule"/>
</dbReference>
<evidence type="ECO:0000256" key="6">
    <source>
        <dbReference type="ARBA" id="ARBA00022960"/>
    </source>
</evidence>
<dbReference type="InterPro" id="IPR036615">
    <property type="entry name" value="Mur_ligase_C_dom_sf"/>
</dbReference>
<dbReference type="InterPro" id="IPR005863">
    <property type="entry name" value="UDP-N-AcMur_synth"/>
</dbReference>
<dbReference type="UniPathway" id="UPA00219"/>
<keyword evidence="7 10" id="KW-0573">Peptidoglycan synthesis</keyword>
<comment type="caution">
    <text evidence="15">The sequence shown here is derived from an EMBL/GenBank/DDBJ whole genome shotgun (WGS) entry which is preliminary data.</text>
</comment>
<feature type="domain" description="Mur ligase C-terminal" evidence="13">
    <location>
        <begin position="302"/>
        <end position="379"/>
    </location>
</feature>
<dbReference type="NCBIfam" id="TIGR01143">
    <property type="entry name" value="murF"/>
    <property type="match status" value="1"/>
</dbReference>
<dbReference type="Pfam" id="PF08245">
    <property type="entry name" value="Mur_ligase_M"/>
    <property type="match status" value="1"/>
</dbReference>
<dbReference type="EMBL" id="SKFH01000001">
    <property type="protein sequence ID" value="TCZ74935.1"/>
    <property type="molecule type" value="Genomic_DNA"/>
</dbReference>
<dbReference type="Gene3D" id="3.40.1190.10">
    <property type="entry name" value="Mur-like, catalytic domain"/>
    <property type="match status" value="1"/>
</dbReference>
<evidence type="ECO:0000313" key="16">
    <source>
        <dbReference type="Proteomes" id="UP000295164"/>
    </source>
</evidence>
<keyword evidence="1 10" id="KW-0963">Cytoplasm</keyword>
<dbReference type="Gene3D" id="3.40.1390.10">
    <property type="entry name" value="MurE/MurF, N-terminal domain"/>
    <property type="match status" value="1"/>
</dbReference>
<keyword evidence="2 10" id="KW-0436">Ligase</keyword>
<comment type="similarity">
    <text evidence="10">Belongs to the MurCDEF family. MurF subfamily.</text>
</comment>
<keyword evidence="4 10" id="KW-0547">Nucleotide-binding</keyword>
<keyword evidence="9 10" id="KW-0961">Cell wall biogenesis/degradation</keyword>
<dbReference type="RefSeq" id="WP_131850290.1">
    <property type="nucleotide sequence ID" value="NZ_SKFH01000001.1"/>
</dbReference>
<gene>
    <name evidence="10" type="primary">murF</name>
    <name evidence="15" type="ORF">E0486_01115</name>
</gene>
<dbReference type="GO" id="GO:0071555">
    <property type="term" value="P:cell wall organization"/>
    <property type="evidence" value="ECO:0007669"/>
    <property type="project" value="UniProtKB-KW"/>
</dbReference>
<dbReference type="InterPro" id="IPR036565">
    <property type="entry name" value="Mur-like_cat_sf"/>
</dbReference>
<comment type="catalytic activity">
    <reaction evidence="10 11">
        <text>D-alanyl-D-alanine + UDP-N-acetyl-alpha-D-muramoyl-L-alanyl-gamma-D-glutamyl-meso-2,6-diaminopimelate + ATP = UDP-N-acetyl-alpha-D-muramoyl-L-alanyl-gamma-D-glutamyl-meso-2,6-diaminopimeloyl-D-alanyl-D-alanine + ADP + phosphate + H(+)</text>
        <dbReference type="Rhea" id="RHEA:28374"/>
        <dbReference type="ChEBI" id="CHEBI:15378"/>
        <dbReference type="ChEBI" id="CHEBI:30616"/>
        <dbReference type="ChEBI" id="CHEBI:43474"/>
        <dbReference type="ChEBI" id="CHEBI:57822"/>
        <dbReference type="ChEBI" id="CHEBI:61386"/>
        <dbReference type="ChEBI" id="CHEBI:83905"/>
        <dbReference type="ChEBI" id="CHEBI:456216"/>
        <dbReference type="EC" id="6.3.2.10"/>
    </reaction>
</comment>
<reference evidence="15 16" key="1">
    <citation type="submission" date="2019-03" db="EMBL/GenBank/DDBJ databases">
        <authorList>
            <person name="Kim M.K.M."/>
        </authorList>
    </citation>
    <scope>NUCLEOTIDE SEQUENCE [LARGE SCALE GENOMIC DNA]</scope>
    <source>
        <strain evidence="15 16">17J68-15</strain>
    </source>
</reference>
<dbReference type="GO" id="GO:0008766">
    <property type="term" value="F:UDP-N-acetylmuramoylalanyl-D-glutamyl-2,6-diaminopimelate-D-alanyl-D-alanine ligase activity"/>
    <property type="evidence" value="ECO:0007669"/>
    <property type="project" value="RHEA"/>
</dbReference>
<feature type="domain" description="Mur ligase N-terminal catalytic" evidence="12">
    <location>
        <begin position="16"/>
        <end position="85"/>
    </location>
</feature>
<protein>
    <recommendedName>
        <fullName evidence="10 11">UDP-N-acetylmuramoyl-tripeptide--D-alanyl-D-alanine ligase</fullName>
        <ecNumber evidence="10 11">6.3.2.10</ecNumber>
    </recommendedName>
    <alternativeName>
        <fullName evidence="10">D-alanyl-D-alanine-adding enzyme</fullName>
    </alternativeName>
</protein>
<dbReference type="OrthoDB" id="9801978at2"/>
<organism evidence="15 16">
    <name type="scientific">Flaviaesturariibacter aridisoli</name>
    <dbReference type="NCBI Taxonomy" id="2545761"/>
    <lineage>
        <taxon>Bacteria</taxon>
        <taxon>Pseudomonadati</taxon>
        <taxon>Bacteroidota</taxon>
        <taxon>Chitinophagia</taxon>
        <taxon>Chitinophagales</taxon>
        <taxon>Chitinophagaceae</taxon>
        <taxon>Flaviaestuariibacter</taxon>
    </lineage>
</organism>
<dbReference type="Proteomes" id="UP000295164">
    <property type="component" value="Unassembled WGS sequence"/>
</dbReference>